<keyword evidence="4" id="KW-1185">Reference proteome</keyword>
<sequence length="382" mass="43470">MKIALVITDYGSFNNFLGDLAIQLLRDGHEISVITSEVRVINIQDKFNYLEQGIKFFYVDFPRGFNPLSHYKSSKKIKKILDDIVPDLVHIHFTTGIFTTLFSGRLKYKTLGTFHGLGFPVLSGVKKQIFAFVERFCFNRLDKIYVLNEVDYKAVTLLGYDNVEKYETLGLGCDLSVFNPSNFSDIQKADRKKLLQIDPADFVFAYTGRFVSFKGFDKVIRSFLELYKSNDKVKLLLIGGNDVIHPTGLNEQELQQMGDCKGIIHIGFTIDVAHYLAITDAFVFPSSKEGMPVCVIEALAMGVPVITADSRGCNEIIEDNYNGYVVNVDENAWKDVKESMAVISSNPGLIERFRGNIEKDRLLYDRNRYVMSERKRYNELVS</sequence>
<dbReference type="GO" id="GO:0016757">
    <property type="term" value="F:glycosyltransferase activity"/>
    <property type="evidence" value="ECO:0007669"/>
    <property type="project" value="InterPro"/>
</dbReference>
<feature type="domain" description="Glycosyl transferase family 1" evidence="1">
    <location>
        <begin position="194"/>
        <end position="359"/>
    </location>
</feature>
<dbReference type="InterPro" id="IPR028098">
    <property type="entry name" value="Glyco_trans_4-like_N"/>
</dbReference>
<name>A0A928YQM5_9SPHI</name>
<gene>
    <name evidence="3" type="ORF">C4F49_10540</name>
</gene>
<dbReference type="InterPro" id="IPR001296">
    <property type="entry name" value="Glyco_trans_1"/>
</dbReference>
<dbReference type="AlphaFoldDB" id="A0A928YQM5"/>
<dbReference type="PANTHER" id="PTHR45947">
    <property type="entry name" value="SULFOQUINOVOSYL TRANSFERASE SQD2"/>
    <property type="match status" value="1"/>
</dbReference>
<dbReference type="Pfam" id="PF13439">
    <property type="entry name" value="Glyco_transf_4"/>
    <property type="match status" value="1"/>
</dbReference>
<accession>A0A928YQM5</accession>
<dbReference type="Gene3D" id="3.40.50.2000">
    <property type="entry name" value="Glycogen Phosphorylase B"/>
    <property type="match status" value="2"/>
</dbReference>
<proteinExistence type="predicted"/>
<protein>
    <submittedName>
        <fullName evidence="3">Uncharacterized protein</fullName>
    </submittedName>
</protein>
<dbReference type="SUPFAM" id="SSF53756">
    <property type="entry name" value="UDP-Glycosyltransferase/glycogen phosphorylase"/>
    <property type="match status" value="1"/>
</dbReference>
<reference evidence="3" key="1">
    <citation type="submission" date="2018-02" db="EMBL/GenBank/DDBJ databases">
        <authorList>
            <person name="Vasarhelyi B.M."/>
            <person name="Deshmukh S."/>
            <person name="Balint B."/>
            <person name="Kukolya J."/>
        </authorList>
    </citation>
    <scope>NUCLEOTIDE SEQUENCE</scope>
    <source>
        <strain evidence="3">KB22</strain>
    </source>
</reference>
<dbReference type="Pfam" id="PF00534">
    <property type="entry name" value="Glycos_transf_1"/>
    <property type="match status" value="1"/>
</dbReference>
<evidence type="ECO:0000313" key="3">
    <source>
        <dbReference type="EMBL" id="MBE8714119.1"/>
    </source>
</evidence>
<evidence type="ECO:0000313" key="4">
    <source>
        <dbReference type="Proteomes" id="UP000616201"/>
    </source>
</evidence>
<dbReference type="RefSeq" id="WP_196934293.1">
    <property type="nucleotide sequence ID" value="NZ_MU158697.1"/>
</dbReference>
<feature type="domain" description="Glycosyltransferase subfamily 4-like N-terminal" evidence="2">
    <location>
        <begin position="16"/>
        <end position="169"/>
    </location>
</feature>
<dbReference type="PANTHER" id="PTHR45947:SF3">
    <property type="entry name" value="SULFOQUINOVOSYL TRANSFERASE SQD2"/>
    <property type="match status" value="1"/>
</dbReference>
<evidence type="ECO:0000259" key="1">
    <source>
        <dbReference type="Pfam" id="PF00534"/>
    </source>
</evidence>
<organism evidence="3 4">
    <name type="scientific">Sphingobacterium hungaricum</name>
    <dbReference type="NCBI Taxonomy" id="2082723"/>
    <lineage>
        <taxon>Bacteria</taxon>
        <taxon>Pseudomonadati</taxon>
        <taxon>Bacteroidota</taxon>
        <taxon>Sphingobacteriia</taxon>
        <taxon>Sphingobacteriales</taxon>
        <taxon>Sphingobacteriaceae</taxon>
        <taxon>Sphingobacterium</taxon>
    </lineage>
</organism>
<dbReference type="InterPro" id="IPR050194">
    <property type="entry name" value="Glycosyltransferase_grp1"/>
</dbReference>
<comment type="caution">
    <text evidence="3">The sequence shown here is derived from an EMBL/GenBank/DDBJ whole genome shotgun (WGS) entry which is preliminary data.</text>
</comment>
<dbReference type="Proteomes" id="UP000616201">
    <property type="component" value="Unassembled WGS sequence"/>
</dbReference>
<evidence type="ECO:0000259" key="2">
    <source>
        <dbReference type="Pfam" id="PF13439"/>
    </source>
</evidence>
<dbReference type="EMBL" id="PRDK01000005">
    <property type="protein sequence ID" value="MBE8714119.1"/>
    <property type="molecule type" value="Genomic_DNA"/>
</dbReference>